<dbReference type="EMBL" id="ML979133">
    <property type="protein sequence ID" value="KAF1919560.1"/>
    <property type="molecule type" value="Genomic_DNA"/>
</dbReference>
<evidence type="ECO:0008006" key="4">
    <source>
        <dbReference type="Google" id="ProtNLM"/>
    </source>
</evidence>
<dbReference type="PANTHER" id="PTHR42070:SF1">
    <property type="entry name" value="FILAMENT ASSOCIATED PROTEIN, PUTATIVE (AFU_ORTHOLOGUE AFUA_8G06630)-RELATED"/>
    <property type="match status" value="1"/>
</dbReference>
<keyword evidence="3" id="KW-1185">Reference proteome</keyword>
<dbReference type="OrthoDB" id="4505928at2759"/>
<dbReference type="PANTHER" id="PTHR42070">
    <property type="entry name" value="FILAMENT ASSOCIATED PROTEIN, PUTATIVE (AFU_ORTHOLOGUE AFUA_8G06630)-RELATED"/>
    <property type="match status" value="1"/>
</dbReference>
<dbReference type="CDD" id="cd14688">
    <property type="entry name" value="bZIP_YAP"/>
    <property type="match status" value="1"/>
</dbReference>
<accession>A0A6A5QXJ5</accession>
<organism evidence="2 3">
    <name type="scientific">Ampelomyces quisqualis</name>
    <name type="common">Powdery mildew agent</name>
    <dbReference type="NCBI Taxonomy" id="50730"/>
    <lineage>
        <taxon>Eukaryota</taxon>
        <taxon>Fungi</taxon>
        <taxon>Dikarya</taxon>
        <taxon>Ascomycota</taxon>
        <taxon>Pezizomycotina</taxon>
        <taxon>Dothideomycetes</taxon>
        <taxon>Pleosporomycetidae</taxon>
        <taxon>Pleosporales</taxon>
        <taxon>Pleosporineae</taxon>
        <taxon>Phaeosphaeriaceae</taxon>
        <taxon>Ampelomyces</taxon>
    </lineage>
</organism>
<dbReference type="AlphaFoldDB" id="A0A6A5QXJ5"/>
<protein>
    <recommendedName>
        <fullName evidence="4">BZIP domain-containing protein</fullName>
    </recommendedName>
</protein>
<proteinExistence type="predicted"/>
<evidence type="ECO:0000313" key="2">
    <source>
        <dbReference type="EMBL" id="KAF1919560.1"/>
    </source>
</evidence>
<reference evidence="2" key="1">
    <citation type="journal article" date="2020" name="Stud. Mycol.">
        <title>101 Dothideomycetes genomes: a test case for predicting lifestyles and emergence of pathogens.</title>
        <authorList>
            <person name="Haridas S."/>
            <person name="Albert R."/>
            <person name="Binder M."/>
            <person name="Bloem J."/>
            <person name="Labutti K."/>
            <person name="Salamov A."/>
            <person name="Andreopoulos B."/>
            <person name="Baker S."/>
            <person name="Barry K."/>
            <person name="Bills G."/>
            <person name="Bluhm B."/>
            <person name="Cannon C."/>
            <person name="Castanera R."/>
            <person name="Culley D."/>
            <person name="Daum C."/>
            <person name="Ezra D."/>
            <person name="Gonzalez J."/>
            <person name="Henrissat B."/>
            <person name="Kuo A."/>
            <person name="Liang C."/>
            <person name="Lipzen A."/>
            <person name="Lutzoni F."/>
            <person name="Magnuson J."/>
            <person name="Mondo S."/>
            <person name="Nolan M."/>
            <person name="Ohm R."/>
            <person name="Pangilinan J."/>
            <person name="Park H.-J."/>
            <person name="Ramirez L."/>
            <person name="Alfaro M."/>
            <person name="Sun H."/>
            <person name="Tritt A."/>
            <person name="Yoshinaga Y."/>
            <person name="Zwiers L.-H."/>
            <person name="Turgeon B."/>
            <person name="Goodwin S."/>
            <person name="Spatafora J."/>
            <person name="Crous P."/>
            <person name="Grigoriev I."/>
        </authorList>
    </citation>
    <scope>NUCLEOTIDE SEQUENCE</scope>
    <source>
        <strain evidence="2">HMLAC05119</strain>
    </source>
</reference>
<feature type="region of interest" description="Disordered" evidence="1">
    <location>
        <begin position="1"/>
        <end position="24"/>
    </location>
</feature>
<name>A0A6A5QXJ5_AMPQU</name>
<gene>
    <name evidence="2" type="ORF">BDU57DRAFT_469710</name>
</gene>
<dbReference type="Proteomes" id="UP000800096">
    <property type="component" value="Unassembled WGS sequence"/>
</dbReference>
<evidence type="ECO:0000256" key="1">
    <source>
        <dbReference type="SAM" id="MobiDB-lite"/>
    </source>
</evidence>
<evidence type="ECO:0000313" key="3">
    <source>
        <dbReference type="Proteomes" id="UP000800096"/>
    </source>
</evidence>
<sequence>MTDARASQKAQNLARIRDNQRRSRARRKEYLQELEAKIRACEQVGIEASSEIQSAARKVVEENRMLRSLLHKRGVSKAEIMVALGGPPDRPYEQTSAAPYLSSMLERRITCNALSSTSSPAGSDIGATSMPRQMPCVPSVNIPVPLPTALSCCDSPSPSSVVSSTGTPPPVAYSTPFYSTPVTPTAPDIKSEDVRYGYSYDQPYNDTWHYSSNDYNLVQDSTSYYNNTSSVDAANIIKSMKSDVDPHTEASFGGRVANQHCYMDNNHNSNNNNNNNNMVYNIMGRYPSHHSMV</sequence>